<sequence>MLVNHPNAVPDGVVGGEDVHGRSLEVNPALVGLVQAVEYIHQGGFPRAVFSEETVNLPPADGEGDLVVGHHAGEKFADLFKPKDFVHCSAPPSCQSSRDVWNRRSLFLRHFHAAHGKHMLFGHRHAHHPGLLPGRALQHGDNLAHADGVAPVVSGLHNLPRLGQGEKFVRKINGGPGIGIVLVHQKAGLAGTGRHAAAAGEAPLRNGLRPGGKRPADEDGPGGAGKLAGVARNFLRTVNEYFAHAPVLLVLKLAGQGTA</sequence>
<proteinExistence type="predicted"/>
<dbReference type="EMBL" id="VSSQ01023367">
    <property type="protein sequence ID" value="MPM70252.1"/>
    <property type="molecule type" value="Genomic_DNA"/>
</dbReference>
<comment type="caution">
    <text evidence="2">The sequence shown here is derived from an EMBL/GenBank/DDBJ whole genome shotgun (WGS) entry which is preliminary data.</text>
</comment>
<evidence type="ECO:0000313" key="2">
    <source>
        <dbReference type="EMBL" id="MPM70252.1"/>
    </source>
</evidence>
<feature type="region of interest" description="Disordered" evidence="1">
    <location>
        <begin position="197"/>
        <end position="224"/>
    </location>
</feature>
<name>A0A645BY57_9ZZZZ</name>
<reference evidence="2" key="1">
    <citation type="submission" date="2019-08" db="EMBL/GenBank/DDBJ databases">
        <authorList>
            <person name="Kucharzyk K."/>
            <person name="Murdoch R.W."/>
            <person name="Higgins S."/>
            <person name="Loffler F."/>
        </authorList>
    </citation>
    <scope>NUCLEOTIDE SEQUENCE</scope>
</reference>
<evidence type="ECO:0000256" key="1">
    <source>
        <dbReference type="SAM" id="MobiDB-lite"/>
    </source>
</evidence>
<accession>A0A645BY57</accession>
<organism evidence="2">
    <name type="scientific">bioreactor metagenome</name>
    <dbReference type="NCBI Taxonomy" id="1076179"/>
    <lineage>
        <taxon>unclassified sequences</taxon>
        <taxon>metagenomes</taxon>
        <taxon>ecological metagenomes</taxon>
    </lineage>
</organism>
<dbReference type="AlphaFoldDB" id="A0A645BY57"/>
<protein>
    <submittedName>
        <fullName evidence="2">Uncharacterized protein</fullName>
    </submittedName>
</protein>
<gene>
    <name evidence="2" type="ORF">SDC9_117206</name>
</gene>